<name>A0A6A6PQZ7_9PEZI</name>
<dbReference type="AlphaFoldDB" id="A0A6A6PQZ7"/>
<feature type="region of interest" description="Disordered" evidence="1">
    <location>
        <begin position="33"/>
        <end position="69"/>
    </location>
</feature>
<proteinExistence type="predicted"/>
<evidence type="ECO:0000313" key="2">
    <source>
        <dbReference type="EMBL" id="KAF2482520.1"/>
    </source>
</evidence>
<accession>A0A6A6PQZ7</accession>
<keyword evidence="3" id="KW-1185">Reference proteome</keyword>
<feature type="region of interest" description="Disordered" evidence="1">
    <location>
        <begin position="83"/>
        <end position="107"/>
    </location>
</feature>
<protein>
    <submittedName>
        <fullName evidence="2">Uncharacterized protein</fullName>
    </submittedName>
</protein>
<dbReference type="GeneID" id="54470719"/>
<gene>
    <name evidence="2" type="ORF">BDY17DRAFT_161400</name>
</gene>
<evidence type="ECO:0000313" key="3">
    <source>
        <dbReference type="Proteomes" id="UP000799767"/>
    </source>
</evidence>
<evidence type="ECO:0000256" key="1">
    <source>
        <dbReference type="SAM" id="MobiDB-lite"/>
    </source>
</evidence>
<dbReference type="EMBL" id="MU001636">
    <property type="protein sequence ID" value="KAF2482520.1"/>
    <property type="molecule type" value="Genomic_DNA"/>
</dbReference>
<dbReference type="RefSeq" id="XP_033589090.1">
    <property type="nucleotide sequence ID" value="XM_033729717.1"/>
</dbReference>
<reference evidence="2" key="1">
    <citation type="journal article" date="2020" name="Stud. Mycol.">
        <title>101 Dothideomycetes genomes: a test case for predicting lifestyles and emergence of pathogens.</title>
        <authorList>
            <person name="Haridas S."/>
            <person name="Albert R."/>
            <person name="Binder M."/>
            <person name="Bloem J."/>
            <person name="Labutti K."/>
            <person name="Salamov A."/>
            <person name="Andreopoulos B."/>
            <person name="Baker S."/>
            <person name="Barry K."/>
            <person name="Bills G."/>
            <person name="Bluhm B."/>
            <person name="Cannon C."/>
            <person name="Castanera R."/>
            <person name="Culley D."/>
            <person name="Daum C."/>
            <person name="Ezra D."/>
            <person name="Gonzalez J."/>
            <person name="Henrissat B."/>
            <person name="Kuo A."/>
            <person name="Liang C."/>
            <person name="Lipzen A."/>
            <person name="Lutzoni F."/>
            <person name="Magnuson J."/>
            <person name="Mondo S."/>
            <person name="Nolan M."/>
            <person name="Ohm R."/>
            <person name="Pangilinan J."/>
            <person name="Park H.-J."/>
            <person name="Ramirez L."/>
            <person name="Alfaro M."/>
            <person name="Sun H."/>
            <person name="Tritt A."/>
            <person name="Yoshinaga Y."/>
            <person name="Zwiers L.-H."/>
            <person name="Turgeon B."/>
            <person name="Goodwin S."/>
            <person name="Spatafora J."/>
            <person name="Crous P."/>
            <person name="Grigoriev I."/>
        </authorList>
    </citation>
    <scope>NUCLEOTIDE SEQUENCE</scope>
    <source>
        <strain evidence="2">CBS 113389</strain>
    </source>
</reference>
<organism evidence="2 3">
    <name type="scientific">Neohortaea acidophila</name>
    <dbReference type="NCBI Taxonomy" id="245834"/>
    <lineage>
        <taxon>Eukaryota</taxon>
        <taxon>Fungi</taxon>
        <taxon>Dikarya</taxon>
        <taxon>Ascomycota</taxon>
        <taxon>Pezizomycotina</taxon>
        <taxon>Dothideomycetes</taxon>
        <taxon>Dothideomycetidae</taxon>
        <taxon>Mycosphaerellales</taxon>
        <taxon>Teratosphaeriaceae</taxon>
        <taxon>Neohortaea</taxon>
    </lineage>
</organism>
<sequence length="155" mass="17341">MPKARGRLTLARQEPAMHLTFNGNAGLSIDQRATRATGSARPRKAACSWEEESARSAGREPGRSLTPRSDWLVLESTGIRVQTPDGAWHRRERRRASRPGGVDAGEEYPGHHHKLLIHLFKREERCLPRAKVSCVFTCERSASSCHPCGYSRPED</sequence>
<feature type="compositionally biased region" description="Basic and acidic residues" evidence="1">
    <location>
        <begin position="52"/>
        <end position="62"/>
    </location>
</feature>
<dbReference type="Proteomes" id="UP000799767">
    <property type="component" value="Unassembled WGS sequence"/>
</dbReference>